<keyword evidence="1" id="KW-0677">Repeat</keyword>
<dbReference type="InterPro" id="IPR001763">
    <property type="entry name" value="Rhodanese-like_dom"/>
</dbReference>
<gene>
    <name evidence="5" type="ORF">A4R43_21540</name>
</gene>
<dbReference type="PANTHER" id="PTHR43855:SF1">
    <property type="entry name" value="THIOSULFATE SULFURTRANSFERASE"/>
    <property type="match status" value="1"/>
</dbReference>
<dbReference type="CDD" id="cd01448">
    <property type="entry name" value="TST_Repeat_1"/>
    <property type="match status" value="1"/>
</dbReference>
<feature type="domain" description="Rhodanese" evidence="4">
    <location>
        <begin position="152"/>
        <end position="279"/>
    </location>
</feature>
<dbReference type="InterPro" id="IPR001307">
    <property type="entry name" value="Thiosulphate_STrfase_CS"/>
</dbReference>
<evidence type="ECO:0000256" key="2">
    <source>
        <dbReference type="ARBA" id="ARBA00047549"/>
    </source>
</evidence>
<dbReference type="SUPFAM" id="SSF52821">
    <property type="entry name" value="Rhodanese/Cell cycle control phosphatase"/>
    <property type="match status" value="2"/>
</dbReference>
<evidence type="ECO:0000256" key="3">
    <source>
        <dbReference type="RuleBase" id="RU000507"/>
    </source>
</evidence>
<dbReference type="OrthoDB" id="9811849at2"/>
<keyword evidence="6" id="KW-1185">Reference proteome</keyword>
<name>A0A344L9N8_9PSEU</name>
<evidence type="ECO:0000256" key="1">
    <source>
        <dbReference type="ARBA" id="ARBA00022737"/>
    </source>
</evidence>
<evidence type="ECO:0000259" key="4">
    <source>
        <dbReference type="PROSITE" id="PS50206"/>
    </source>
</evidence>
<dbReference type="AlphaFoldDB" id="A0A344L9N8"/>
<evidence type="ECO:0000313" key="5">
    <source>
        <dbReference type="EMBL" id="AXB44762.1"/>
    </source>
</evidence>
<organism evidence="5 6">
    <name type="scientific">Amycolatopsis albispora</name>
    <dbReference type="NCBI Taxonomy" id="1804986"/>
    <lineage>
        <taxon>Bacteria</taxon>
        <taxon>Bacillati</taxon>
        <taxon>Actinomycetota</taxon>
        <taxon>Actinomycetes</taxon>
        <taxon>Pseudonocardiales</taxon>
        <taxon>Pseudonocardiaceae</taxon>
        <taxon>Amycolatopsis</taxon>
    </lineage>
</organism>
<dbReference type="PROSITE" id="PS50206">
    <property type="entry name" value="RHODANESE_3"/>
    <property type="match status" value="2"/>
</dbReference>
<dbReference type="Pfam" id="PF00581">
    <property type="entry name" value="Rhodanese"/>
    <property type="match status" value="2"/>
</dbReference>
<comment type="catalytic activity">
    <reaction evidence="2">
        <text>thiosulfate + hydrogen cyanide = thiocyanate + sulfite + 2 H(+)</text>
        <dbReference type="Rhea" id="RHEA:16881"/>
        <dbReference type="ChEBI" id="CHEBI:15378"/>
        <dbReference type="ChEBI" id="CHEBI:17359"/>
        <dbReference type="ChEBI" id="CHEBI:18022"/>
        <dbReference type="ChEBI" id="CHEBI:18407"/>
        <dbReference type="ChEBI" id="CHEBI:33542"/>
        <dbReference type="EC" id="2.8.1.1"/>
    </reaction>
</comment>
<dbReference type="RefSeq" id="WP_113694020.1">
    <property type="nucleotide sequence ID" value="NZ_CP015163.1"/>
</dbReference>
<dbReference type="PROSITE" id="PS00683">
    <property type="entry name" value="RHODANESE_2"/>
    <property type="match status" value="1"/>
</dbReference>
<proteinExistence type="predicted"/>
<sequence>MEHDSVVDAAWATGQVGDPETVFVETGNSDADYRQGHVPGAVWIGWDEFQDDLRLGVIDRGSFEKLLSRKGIGNHDTVVFYSGNKNLLAALALWYFRLYGHRAVKLLDGGREKWERDGHPLTAEETVRPATSYQAADPDLSIRATRDEVLAAIGTKELIDVRTPDEYAGRIFAPGFAGEAFAPGNNPHEVAQRAGHVPGAVNLEWDAVLNEDGSFKSERELERCYAGLDLARGAITYCWVGARSAHTWFVLSELLGRPDVKNYDGSWGEYGSLVGVPVERGDGSR</sequence>
<dbReference type="KEGG" id="aab:A4R43_21540"/>
<dbReference type="SMART" id="SM00450">
    <property type="entry name" value="RHOD"/>
    <property type="match status" value="2"/>
</dbReference>
<evidence type="ECO:0000313" key="6">
    <source>
        <dbReference type="Proteomes" id="UP000250434"/>
    </source>
</evidence>
<accession>A0A344L9N8</accession>
<feature type="domain" description="Rhodanese" evidence="4">
    <location>
        <begin position="17"/>
        <end position="123"/>
    </location>
</feature>
<dbReference type="InterPro" id="IPR036873">
    <property type="entry name" value="Rhodanese-like_dom_sf"/>
</dbReference>
<dbReference type="EMBL" id="CP015163">
    <property type="protein sequence ID" value="AXB44762.1"/>
    <property type="molecule type" value="Genomic_DNA"/>
</dbReference>
<protein>
    <recommendedName>
        <fullName evidence="3">Sulfurtransferase</fullName>
    </recommendedName>
</protein>
<dbReference type="GO" id="GO:0004792">
    <property type="term" value="F:thiosulfate-cyanide sulfurtransferase activity"/>
    <property type="evidence" value="ECO:0007669"/>
    <property type="project" value="UniProtKB-EC"/>
</dbReference>
<dbReference type="PANTHER" id="PTHR43855">
    <property type="entry name" value="THIOSULFATE SULFURTRANSFERASE"/>
    <property type="match status" value="1"/>
</dbReference>
<reference evidence="5 6" key="1">
    <citation type="submission" date="2016-04" db="EMBL/GenBank/DDBJ databases">
        <title>Complete genome sequence and analysis of deep-sea sediment isolate, Amycolatopsis sp. WP1.</title>
        <authorList>
            <person name="Wang H."/>
            <person name="Chen S."/>
            <person name="Wu Q."/>
        </authorList>
    </citation>
    <scope>NUCLEOTIDE SEQUENCE [LARGE SCALE GENOMIC DNA]</scope>
    <source>
        <strain evidence="5 6">WP1</strain>
    </source>
</reference>
<dbReference type="CDD" id="cd01449">
    <property type="entry name" value="TST_Repeat_2"/>
    <property type="match status" value="1"/>
</dbReference>
<dbReference type="InterPro" id="IPR051126">
    <property type="entry name" value="Thiosulfate_sulfurtransferase"/>
</dbReference>
<dbReference type="Proteomes" id="UP000250434">
    <property type="component" value="Chromosome"/>
</dbReference>
<keyword evidence="3 5" id="KW-0808">Transferase</keyword>
<dbReference type="Gene3D" id="3.40.250.10">
    <property type="entry name" value="Rhodanese-like domain"/>
    <property type="match status" value="2"/>
</dbReference>
<dbReference type="PROSITE" id="PS00380">
    <property type="entry name" value="RHODANESE_1"/>
    <property type="match status" value="1"/>
</dbReference>